<dbReference type="Gene3D" id="1.10.275.10">
    <property type="entry name" value="Fumarase/aspartase (N-terminal domain)"/>
    <property type="match status" value="1"/>
</dbReference>
<dbReference type="FunFam" id="1.10.275.10:FF:000005">
    <property type="entry name" value="Histidine ammonia-lyase"/>
    <property type="match status" value="1"/>
</dbReference>
<organism evidence="4 5">
    <name type="scientific">Amycolatopsis xylanica</name>
    <dbReference type="NCBI Taxonomy" id="589385"/>
    <lineage>
        <taxon>Bacteria</taxon>
        <taxon>Bacillati</taxon>
        <taxon>Actinomycetota</taxon>
        <taxon>Actinomycetes</taxon>
        <taxon>Pseudonocardiales</taxon>
        <taxon>Pseudonocardiaceae</taxon>
        <taxon>Amycolatopsis</taxon>
    </lineage>
</organism>
<evidence type="ECO:0000256" key="2">
    <source>
        <dbReference type="ARBA" id="ARBA00022808"/>
    </source>
</evidence>
<keyword evidence="5" id="KW-1185">Reference proteome</keyword>
<gene>
    <name evidence="4" type="ORF">SAMN05421504_107412</name>
</gene>
<dbReference type="EMBL" id="FNON01000007">
    <property type="protein sequence ID" value="SDY91132.1"/>
    <property type="molecule type" value="Genomic_DNA"/>
</dbReference>
<evidence type="ECO:0000256" key="1">
    <source>
        <dbReference type="ARBA" id="ARBA00007238"/>
    </source>
</evidence>
<evidence type="ECO:0000313" key="4">
    <source>
        <dbReference type="EMBL" id="SDY91132.1"/>
    </source>
</evidence>
<dbReference type="GO" id="GO:0009800">
    <property type="term" value="P:cinnamic acid biosynthetic process"/>
    <property type="evidence" value="ECO:0007669"/>
    <property type="project" value="UniProtKB-ARBA"/>
</dbReference>
<dbReference type="GO" id="GO:0051289">
    <property type="term" value="P:protein homotetramerization"/>
    <property type="evidence" value="ECO:0007669"/>
    <property type="project" value="UniProtKB-ARBA"/>
</dbReference>
<keyword evidence="2" id="KW-0369">Histidine metabolism</keyword>
<dbReference type="InterPro" id="IPR024083">
    <property type="entry name" value="Fumarase/histidase_N"/>
</dbReference>
<dbReference type="PANTHER" id="PTHR10362">
    <property type="entry name" value="HISTIDINE AMMONIA-LYASE"/>
    <property type="match status" value="1"/>
</dbReference>
<evidence type="ECO:0000256" key="3">
    <source>
        <dbReference type="ARBA" id="ARBA00023239"/>
    </source>
</evidence>
<name>A0A1H3NQH0_9PSEU</name>
<dbReference type="SUPFAM" id="SSF48557">
    <property type="entry name" value="L-aspartase-like"/>
    <property type="match status" value="1"/>
</dbReference>
<dbReference type="CDD" id="cd00332">
    <property type="entry name" value="PAL-HAL"/>
    <property type="match status" value="1"/>
</dbReference>
<dbReference type="InterPro" id="IPR008948">
    <property type="entry name" value="L-Aspartase-like"/>
</dbReference>
<dbReference type="AlphaFoldDB" id="A0A1H3NQH0"/>
<proteinExistence type="inferred from homology"/>
<dbReference type="Proteomes" id="UP000199515">
    <property type="component" value="Unassembled WGS sequence"/>
</dbReference>
<dbReference type="GO" id="GO:0006547">
    <property type="term" value="P:L-histidine metabolic process"/>
    <property type="evidence" value="ECO:0007669"/>
    <property type="project" value="UniProtKB-KW"/>
</dbReference>
<evidence type="ECO:0000313" key="5">
    <source>
        <dbReference type="Proteomes" id="UP000199515"/>
    </source>
</evidence>
<reference evidence="4 5" key="1">
    <citation type="submission" date="2016-10" db="EMBL/GenBank/DDBJ databases">
        <authorList>
            <person name="de Groot N.N."/>
        </authorList>
    </citation>
    <scope>NUCLEOTIDE SEQUENCE [LARGE SCALE GENOMIC DNA]</scope>
    <source>
        <strain evidence="4 5">CPCC 202699</strain>
    </source>
</reference>
<dbReference type="STRING" id="589385.SAMN05421504_107412"/>
<comment type="similarity">
    <text evidence="1">Belongs to the PAL/histidase family.</text>
</comment>
<dbReference type="Gene3D" id="1.20.200.10">
    <property type="entry name" value="Fumarase/aspartase (Central domain)"/>
    <property type="match status" value="1"/>
</dbReference>
<protein>
    <submittedName>
        <fullName evidence="4">Histidine ammonia-lyase/phenylalanine ammonia-lyase</fullName>
    </submittedName>
</protein>
<dbReference type="InterPro" id="IPR001106">
    <property type="entry name" value="Aromatic_Lyase"/>
</dbReference>
<sequence>MIDKTLGYVSRGTSRRYDPFMRLTLGDDTLTVSGVASAARNEPQLGLSAEAAIRMDDSVALRDELIATKRPLYGVTTGFGDSARFQLNPRRTAELQRNLIRYHLNGTGTHAAPDVVRATMLIRANCLARGYSGIRREVVDLLVDCLRHDILPLIPERGSVGASGDLVPLCYLADMLTGEGEVTFKQAKWQAADALRACGLKPATYEAKEGLALINGTSFMSGFAALAAHDAAELARVAELCTALSAEALLGNRGHYHPVIHRQKPHRGQVLSAQRIHGMLAGSYLCTDDNPVLEPHADVDEREMLTLNRSIQDRYSLRCAPHVIGVLRDTLGWVTEWIEVEINSTNDNPLFDAETGEVYNGGNFYGGHIGQAMDSLKVAVASVGDLLDRQLALLVDDKFNAGLPPNLTPLAEAGLHHGFKGMQLACSALAAEALSLTGPSTSFSRSTESHNQDKVSMGTIAARGARTVVELVTEITAITLMAGCQAADLRGRELLGDGTRAAHRLLREHVPFLHHDRRLDGDLATVAGLIASGAFTPAEEADA</sequence>
<dbReference type="Pfam" id="PF00221">
    <property type="entry name" value="Lyase_aromatic"/>
    <property type="match status" value="1"/>
</dbReference>
<dbReference type="FunFam" id="1.20.200.10:FF:000012">
    <property type="entry name" value="Tyrosine ammonia-lyase"/>
    <property type="match status" value="1"/>
</dbReference>
<accession>A0A1H3NQH0</accession>
<keyword evidence="3 4" id="KW-0456">Lyase</keyword>
<dbReference type="GO" id="GO:0045548">
    <property type="term" value="F:phenylalanine ammonia-lyase activity"/>
    <property type="evidence" value="ECO:0007669"/>
    <property type="project" value="UniProtKB-ARBA"/>
</dbReference>